<accession>A0A852WA31</accession>
<organism evidence="1 2">
    <name type="scientific">Pedococcus badiiscoriae</name>
    <dbReference type="NCBI Taxonomy" id="642776"/>
    <lineage>
        <taxon>Bacteria</taxon>
        <taxon>Bacillati</taxon>
        <taxon>Actinomycetota</taxon>
        <taxon>Actinomycetes</taxon>
        <taxon>Micrococcales</taxon>
        <taxon>Intrasporangiaceae</taxon>
        <taxon>Pedococcus</taxon>
    </lineage>
</organism>
<comment type="caution">
    <text evidence="1">The sequence shown here is derived from an EMBL/GenBank/DDBJ whole genome shotgun (WGS) entry which is preliminary data.</text>
</comment>
<keyword evidence="1" id="KW-0378">Hydrolase</keyword>
<keyword evidence="2" id="KW-1185">Reference proteome</keyword>
<evidence type="ECO:0000313" key="1">
    <source>
        <dbReference type="EMBL" id="NYG06087.1"/>
    </source>
</evidence>
<name>A0A852WA31_9MICO</name>
<gene>
    <name evidence="1" type="ORF">BJ986_000574</name>
</gene>
<dbReference type="Gene3D" id="3.40.960.10">
    <property type="entry name" value="VSR Endonuclease"/>
    <property type="match status" value="1"/>
</dbReference>
<dbReference type="Proteomes" id="UP000573599">
    <property type="component" value="Unassembled WGS sequence"/>
</dbReference>
<keyword evidence="1" id="KW-0540">Nuclease</keyword>
<reference evidence="1 2" key="1">
    <citation type="submission" date="2020-07" db="EMBL/GenBank/DDBJ databases">
        <title>Sequencing the genomes of 1000 actinobacteria strains.</title>
        <authorList>
            <person name="Klenk H.-P."/>
        </authorList>
    </citation>
    <scope>NUCLEOTIDE SEQUENCE [LARGE SCALE GENOMIC DNA]</scope>
    <source>
        <strain evidence="1 2">DSM 23987</strain>
    </source>
</reference>
<proteinExistence type="predicted"/>
<protein>
    <submittedName>
        <fullName evidence="1">Very-short-patch-repair endonuclease</fullName>
    </submittedName>
</protein>
<keyword evidence="1" id="KW-0255">Endonuclease</keyword>
<dbReference type="EMBL" id="JACCAB010000001">
    <property type="protein sequence ID" value="NYG06087.1"/>
    <property type="molecule type" value="Genomic_DNA"/>
</dbReference>
<dbReference type="GO" id="GO:0004519">
    <property type="term" value="F:endonuclease activity"/>
    <property type="evidence" value="ECO:0007669"/>
    <property type="project" value="UniProtKB-KW"/>
</dbReference>
<dbReference type="AlphaFoldDB" id="A0A852WA31"/>
<evidence type="ECO:0000313" key="2">
    <source>
        <dbReference type="Proteomes" id="UP000573599"/>
    </source>
</evidence>
<dbReference type="RefSeq" id="WP_179420625.1">
    <property type="nucleotide sequence ID" value="NZ_JACCAB010000001.1"/>
</dbReference>
<sequence length="323" mass="35007">MSDVLLARAAQWGGVLSSADAAVVGVDRNGLRSLLKAGSVVKVAPRAYVLASALERVTTPEARHRLSTLAILRSFGERVAASHHSALALHGLPFWRVDPEVFHVSRITGRSGRKRGTLHIHESVGRTNLVVFRQSGAVATSPTLAVIGTAMADGVEAGIVAMDAASHRGLTSADLLESTLTAMTHVPDISRARQAFSLVDPSSESVGETRTRLILQAMPGSPRVVPQQVIHDRSGREVARVDFLVGTHVVVEFDGRMKYGMSGNRAEEDLWREKRREDALRELGYVVIRLVWSDLDRPDQVTQRVLAALRQTEGRTTLAGVRG</sequence>